<dbReference type="AlphaFoldDB" id="B5VX43"/>
<evidence type="ECO:0000313" key="2">
    <source>
        <dbReference type="Proteomes" id="UP000004061"/>
    </source>
</evidence>
<evidence type="ECO:0000313" key="1">
    <source>
        <dbReference type="EMBL" id="EDZ96048.1"/>
    </source>
</evidence>
<dbReference type="RefSeq" id="WP_006668482.1">
    <property type="nucleotide sequence ID" value="NZ_ABYK01000006.1"/>
</dbReference>
<dbReference type="EMBL" id="ABYK01000006">
    <property type="protein sequence ID" value="EDZ96048.1"/>
    <property type="molecule type" value="Genomic_DNA"/>
</dbReference>
<gene>
    <name evidence="1" type="ORF">AmaxDRAFT_1085</name>
</gene>
<name>B5VX43_LIMMA</name>
<accession>B5VX43</accession>
<sequence length="83" mass="9761">MFDLFLEQNQLKNMIKEIVVELFTESEEDFLNLLASKLVETTLKKKIQEELDLEQSANLYAEIYQESNELKELTESALLDFVE</sequence>
<organism evidence="1 2">
    <name type="scientific">Limnospira maxima CS-328</name>
    <dbReference type="NCBI Taxonomy" id="513049"/>
    <lineage>
        <taxon>Bacteria</taxon>
        <taxon>Bacillati</taxon>
        <taxon>Cyanobacteriota</taxon>
        <taxon>Cyanophyceae</taxon>
        <taxon>Oscillatoriophycideae</taxon>
        <taxon>Oscillatoriales</taxon>
        <taxon>Sirenicapillariaceae</taxon>
        <taxon>Limnospira</taxon>
    </lineage>
</organism>
<keyword evidence="2" id="KW-1185">Reference proteome</keyword>
<comment type="caution">
    <text evidence="1">The sequence shown here is derived from an EMBL/GenBank/DDBJ whole genome shotgun (WGS) entry which is preliminary data.</text>
</comment>
<proteinExistence type="predicted"/>
<dbReference type="Proteomes" id="UP000004061">
    <property type="component" value="Unassembled WGS sequence"/>
</dbReference>
<reference evidence="1 2" key="1">
    <citation type="journal article" date="2011" name="Appl. Environ. Microbiol.">
        <title>Contribution of a Sodium Ion Gradient to Energy Conservation during Fermentation in the Cyanobacterium Arthrospira (Spirulina) maxima CS-328.</title>
        <authorList>
            <person name="Carrieri D."/>
            <person name="Ananyev G."/>
            <person name="Lenz O."/>
            <person name="Bryant D.A."/>
            <person name="Dismukes G.C."/>
        </authorList>
    </citation>
    <scope>NUCLEOTIDE SEQUENCE [LARGE SCALE GENOMIC DNA]</scope>
    <source>
        <strain evidence="1 2">CS-328</strain>
    </source>
</reference>
<protein>
    <submittedName>
        <fullName evidence="1">Uncharacterized protein</fullName>
    </submittedName>
</protein>